<keyword evidence="7" id="KW-1185">Reference proteome</keyword>
<evidence type="ECO:0000256" key="2">
    <source>
        <dbReference type="ARBA" id="ARBA00022692"/>
    </source>
</evidence>
<gene>
    <name evidence="6" type="ORF">C3K47_00305</name>
</gene>
<proteinExistence type="predicted"/>
<dbReference type="Proteomes" id="UP000236893">
    <property type="component" value="Unassembled WGS sequence"/>
</dbReference>
<accession>A0A2S5A9K5</accession>
<comment type="subcellular location">
    <subcellularLocation>
        <location evidence="1">Membrane</location>
        <topology evidence="1">Multi-pass membrane protein</topology>
    </subcellularLocation>
</comment>
<comment type="caution">
    <text evidence="6">The sequence shown here is derived from an EMBL/GenBank/DDBJ whole genome shotgun (WGS) entry which is preliminary data.</text>
</comment>
<keyword evidence="2 5" id="KW-0812">Transmembrane</keyword>
<feature type="transmembrane region" description="Helical" evidence="5">
    <location>
        <begin position="12"/>
        <end position="35"/>
    </location>
</feature>
<dbReference type="GO" id="GO:0016020">
    <property type="term" value="C:membrane"/>
    <property type="evidence" value="ECO:0007669"/>
    <property type="project" value="UniProtKB-SubCell"/>
</dbReference>
<dbReference type="OrthoDB" id="9811373at2"/>
<name>A0A2S5A9K5_9SPHI</name>
<feature type="transmembrane region" description="Helical" evidence="5">
    <location>
        <begin position="47"/>
        <end position="69"/>
    </location>
</feature>
<protein>
    <submittedName>
        <fullName evidence="6">DoxX family protein</fullName>
    </submittedName>
</protein>
<evidence type="ECO:0000256" key="5">
    <source>
        <dbReference type="SAM" id="Phobius"/>
    </source>
</evidence>
<evidence type="ECO:0000256" key="3">
    <source>
        <dbReference type="ARBA" id="ARBA00022989"/>
    </source>
</evidence>
<dbReference type="Pfam" id="PF13564">
    <property type="entry name" value="DoxX_2"/>
    <property type="match status" value="1"/>
</dbReference>
<organism evidence="6 7">
    <name type="scientific">Solitalea longa</name>
    <dbReference type="NCBI Taxonomy" id="2079460"/>
    <lineage>
        <taxon>Bacteria</taxon>
        <taxon>Pseudomonadati</taxon>
        <taxon>Bacteroidota</taxon>
        <taxon>Sphingobacteriia</taxon>
        <taxon>Sphingobacteriales</taxon>
        <taxon>Sphingobacteriaceae</taxon>
        <taxon>Solitalea</taxon>
    </lineage>
</organism>
<sequence length="131" mass="14795">MGTQHVETKVRLWVGRVLQLFTSLFLLFDAIMKIIKHPKYVEGTLELGLPESCIQVLGFYLLFSTMLYIQSRTRVLGGLFLTAYLGGAAAITYAAQSSGHSYLFPIVFTTMIWIAEYLQDDQLKSVLPLKK</sequence>
<dbReference type="AlphaFoldDB" id="A0A2S5A9K5"/>
<evidence type="ECO:0000313" key="6">
    <source>
        <dbReference type="EMBL" id="POY38979.1"/>
    </source>
</evidence>
<evidence type="ECO:0000256" key="4">
    <source>
        <dbReference type="ARBA" id="ARBA00023136"/>
    </source>
</evidence>
<evidence type="ECO:0000313" key="7">
    <source>
        <dbReference type="Proteomes" id="UP000236893"/>
    </source>
</evidence>
<dbReference type="RefSeq" id="WP_103787081.1">
    <property type="nucleotide sequence ID" value="NZ_PQVF01000001.1"/>
</dbReference>
<keyword evidence="4 5" id="KW-0472">Membrane</keyword>
<dbReference type="EMBL" id="PQVF01000001">
    <property type="protein sequence ID" value="POY38979.1"/>
    <property type="molecule type" value="Genomic_DNA"/>
</dbReference>
<reference evidence="6 7" key="1">
    <citation type="submission" date="2018-01" db="EMBL/GenBank/DDBJ databases">
        <authorList>
            <person name="Gaut B.S."/>
            <person name="Morton B.R."/>
            <person name="Clegg M.T."/>
            <person name="Duvall M.R."/>
        </authorList>
    </citation>
    <scope>NUCLEOTIDE SEQUENCE [LARGE SCALE GENOMIC DNA]</scope>
    <source>
        <strain evidence="6 7">HR-AV</strain>
    </source>
</reference>
<dbReference type="InterPro" id="IPR032808">
    <property type="entry name" value="DoxX"/>
</dbReference>
<evidence type="ECO:0000256" key="1">
    <source>
        <dbReference type="ARBA" id="ARBA00004141"/>
    </source>
</evidence>
<keyword evidence="3 5" id="KW-1133">Transmembrane helix</keyword>
<feature type="transmembrane region" description="Helical" evidence="5">
    <location>
        <begin position="76"/>
        <end position="95"/>
    </location>
</feature>